<dbReference type="EMBL" id="CAJNDS010001324">
    <property type="protein sequence ID" value="CAE7255522.1"/>
    <property type="molecule type" value="Genomic_DNA"/>
</dbReference>
<comment type="caution">
    <text evidence="2">The sequence shown here is derived from an EMBL/GenBank/DDBJ whole genome shotgun (WGS) entry which is preliminary data.</text>
</comment>
<evidence type="ECO:0000256" key="1">
    <source>
        <dbReference type="SAM" id="Coils"/>
    </source>
</evidence>
<sequence length="144" mass="16187">MKTANLDNFDLIHEEVAKVMEKELDKCGSLKALIQAEHDKGWEQVKLRMEQLQAAKQKIQEQKRATKEKAEVHVKELDEAVAAAEAAASVLKEAAERLTVDGAEKFKLEQARAVAQGAQGIVAYLRGLYTILCWPVFRTLQRLE</sequence>
<name>A0A812M022_9DINO</name>
<proteinExistence type="predicted"/>
<evidence type="ECO:0000313" key="2">
    <source>
        <dbReference type="EMBL" id="CAE7255522.1"/>
    </source>
</evidence>
<feature type="coiled-coil region" evidence="1">
    <location>
        <begin position="42"/>
        <end position="94"/>
    </location>
</feature>
<dbReference type="AlphaFoldDB" id="A0A812M022"/>
<dbReference type="OrthoDB" id="438340at2759"/>
<gene>
    <name evidence="2" type="ORF">SNAT2548_LOCUS13024</name>
</gene>
<reference evidence="2" key="1">
    <citation type="submission" date="2021-02" db="EMBL/GenBank/DDBJ databases">
        <authorList>
            <person name="Dougan E. K."/>
            <person name="Rhodes N."/>
            <person name="Thang M."/>
            <person name="Chan C."/>
        </authorList>
    </citation>
    <scope>NUCLEOTIDE SEQUENCE</scope>
</reference>
<organism evidence="2 3">
    <name type="scientific">Symbiodinium natans</name>
    <dbReference type="NCBI Taxonomy" id="878477"/>
    <lineage>
        <taxon>Eukaryota</taxon>
        <taxon>Sar</taxon>
        <taxon>Alveolata</taxon>
        <taxon>Dinophyceae</taxon>
        <taxon>Suessiales</taxon>
        <taxon>Symbiodiniaceae</taxon>
        <taxon>Symbiodinium</taxon>
    </lineage>
</organism>
<keyword evidence="1" id="KW-0175">Coiled coil</keyword>
<protein>
    <submittedName>
        <fullName evidence="2">Uncharacterized protein</fullName>
    </submittedName>
</protein>
<accession>A0A812M022</accession>
<evidence type="ECO:0000313" key="3">
    <source>
        <dbReference type="Proteomes" id="UP000604046"/>
    </source>
</evidence>
<dbReference type="Proteomes" id="UP000604046">
    <property type="component" value="Unassembled WGS sequence"/>
</dbReference>
<keyword evidence="3" id="KW-1185">Reference proteome</keyword>